<dbReference type="Pfam" id="PF09924">
    <property type="entry name" value="LPG_synthase_C"/>
    <property type="match status" value="1"/>
</dbReference>
<dbReference type="InterPro" id="IPR016181">
    <property type="entry name" value="Acyl_CoA_acyltransferase"/>
</dbReference>
<dbReference type="InterPro" id="IPR024320">
    <property type="entry name" value="LPG_synthase_C"/>
</dbReference>
<dbReference type="GO" id="GO:0005886">
    <property type="term" value="C:plasma membrane"/>
    <property type="evidence" value="ECO:0007669"/>
    <property type="project" value="UniProtKB-SubCell"/>
</dbReference>
<evidence type="ECO:0000313" key="8">
    <source>
        <dbReference type="EMBL" id="EHJ57800.1"/>
    </source>
</evidence>
<feature type="transmembrane region" description="Helical" evidence="6">
    <location>
        <begin position="323"/>
        <end position="342"/>
    </location>
</feature>
<feature type="transmembrane region" description="Helical" evidence="6">
    <location>
        <begin position="447"/>
        <end position="466"/>
    </location>
</feature>
<feature type="transmembrane region" description="Helical" evidence="6">
    <location>
        <begin position="55"/>
        <end position="74"/>
    </location>
</feature>
<dbReference type="InterPro" id="IPR051211">
    <property type="entry name" value="PG_lysyltransferase"/>
</dbReference>
<keyword evidence="2" id="KW-1003">Cell membrane</keyword>
<proteinExistence type="predicted"/>
<dbReference type="GO" id="GO:0046677">
    <property type="term" value="P:response to antibiotic"/>
    <property type="evidence" value="ECO:0007669"/>
    <property type="project" value="UniProtKB-KW"/>
</dbReference>
<evidence type="ECO:0000256" key="3">
    <source>
        <dbReference type="ARBA" id="ARBA00022692"/>
    </source>
</evidence>
<dbReference type="EMBL" id="AEUZ02000001">
    <property type="protein sequence ID" value="EHJ57800.1"/>
    <property type="molecule type" value="Genomic_DNA"/>
</dbReference>
<dbReference type="eggNOG" id="COG2898">
    <property type="taxonomic scope" value="Bacteria"/>
</dbReference>
<reference evidence="8 9" key="1">
    <citation type="journal article" date="2014" name="Int. J. Syst. Evol. Microbiol.">
        <title>Phylogenomics and the dynamic genome evolution of the genus Streptococcus.</title>
        <authorList>
            <consortium name="The Broad Institute Genome Sequencing Platform"/>
            <person name="Richards V.P."/>
            <person name="Palmer S.R."/>
            <person name="Pavinski Bitar P.D."/>
            <person name="Qin X."/>
            <person name="Weinstock G.M."/>
            <person name="Highlander S.K."/>
            <person name="Town C.D."/>
            <person name="Burne R.A."/>
            <person name="Stanhope M.J."/>
        </authorList>
    </citation>
    <scope>NUCLEOTIDE SEQUENCE [LARGE SCALE GENOMIC DNA]</scope>
    <source>
        <strain evidence="8 9">2285-97</strain>
    </source>
</reference>
<gene>
    <name evidence="8" type="ORF">STRUR_0065</name>
</gene>
<feature type="transmembrane region" description="Helical" evidence="6">
    <location>
        <begin position="134"/>
        <end position="156"/>
    </location>
</feature>
<feature type="transmembrane region" description="Helical" evidence="6">
    <location>
        <begin position="283"/>
        <end position="302"/>
    </location>
</feature>
<feature type="transmembrane region" description="Helical" evidence="6">
    <location>
        <begin position="14"/>
        <end position="34"/>
    </location>
</feature>
<keyword evidence="5 6" id="KW-0472">Membrane</keyword>
<sequence length="841" mass="97385">MKKIIAKLSQLQSLIKTIFFISVSILVISEIIRLRKTISMTDLKASLGQIPISSVILMLILGIIAVSPMLLFDIILNQEIKSKHSLRYILETSWVINTINNIAGFAGIVDIGLRYSFYSNEKESSKSMQGISRIIPYFMSGLSIFCGVLFVFIWFLPVDLSIKKYWFVLFGTMLYLPLILIISSNKKLTYFGQTTFKRAISLIGASLVDWFFVITYFCLIGYLLGVRIPLYNIVPLFLIALIIGMVSMIPGGIGSFDVVIITGLTSLGLNNSIVVTWLLLYRLFYYVVPFSIGVILFFKHMGGRINERYLNIPGNILKTIGHHSEIISLRIFGFFMILSALIPDKLSDVIFLNRLDPIQGQLIWQMPSVLIGLLFILLARFVKRKLRISYPFAWCLFVVTIIYVNLVEISDFTSIFLILIMFMMFMIRKRLNRHSFIYSWEDKTKDLAIIVSILIVLLVIGGNSFWDRYFFSIRYVRLDQFIILWTHLLIAVGLIYLVYRFAIFYVSRETKYQIGQKFEQNRYLEFLQTYGGNTDSGLAFLNDKRLYWFQVDKVDKVVFQFSLKSNKCIVMGDPAGDTYYFREATEQFIKDANNENLDIIFYEVDQSTTLTLHEFGYEFLKFGESALVDLNQFSTGGKKGKQFRNVVNKAEKSGLKFEIMTPPFSQEFLDQIELVSTKWLNGRQEKGFSLGFFNRDYLQNAPIAVVRNEEGNIIAFVNFLASYCKDTATIDLMRYESADNNRGLIDFIFIKLFSYFKEEGLHYFDLGMAPLSNVGNMESSFVYEKIAYLIFVFSTHFYSFSGLRQYKQKFTPIWQSKYIAYPKKTWLIYDMILLLMNDKKQ</sequence>
<dbReference type="PANTHER" id="PTHR34697:SF2">
    <property type="entry name" value="PHOSPHATIDYLGLYCEROL LYSYLTRANSFERASE"/>
    <property type="match status" value="1"/>
</dbReference>
<feature type="transmembrane region" description="Helical" evidence="6">
    <location>
        <begin position="94"/>
        <end position="113"/>
    </location>
</feature>
<keyword evidence="3 6" id="KW-0812">Transmembrane</keyword>
<accession>G5KGP3</accession>
<evidence type="ECO:0000256" key="4">
    <source>
        <dbReference type="ARBA" id="ARBA00022989"/>
    </source>
</evidence>
<organism evidence="8 9">
    <name type="scientific">Streptococcus urinalis 2285-97</name>
    <dbReference type="NCBI Taxonomy" id="764291"/>
    <lineage>
        <taxon>Bacteria</taxon>
        <taxon>Bacillati</taxon>
        <taxon>Bacillota</taxon>
        <taxon>Bacilli</taxon>
        <taxon>Lactobacillales</taxon>
        <taxon>Streptococcaceae</taxon>
        <taxon>Streptococcus</taxon>
    </lineage>
</organism>
<feature type="transmembrane region" description="Helical" evidence="6">
    <location>
        <begin position="388"/>
        <end position="406"/>
    </location>
</feature>
<dbReference type="RefSeq" id="WP_006740492.1">
    <property type="nucleotide sequence ID" value="NZ_AEUZ02000001.1"/>
</dbReference>
<dbReference type="GO" id="GO:0050071">
    <property type="term" value="F:phosphatidylglycerol lysyltransferase activity"/>
    <property type="evidence" value="ECO:0007669"/>
    <property type="project" value="UniProtKB-EC"/>
</dbReference>
<dbReference type="eggNOG" id="COG0392">
    <property type="taxonomic scope" value="Bacteria"/>
</dbReference>
<evidence type="ECO:0000259" key="7">
    <source>
        <dbReference type="Pfam" id="PF09924"/>
    </source>
</evidence>
<dbReference type="NCBIfam" id="NF033480">
    <property type="entry name" value="bifunc_MprF"/>
    <property type="match status" value="1"/>
</dbReference>
<feature type="transmembrane region" description="Helical" evidence="6">
    <location>
        <begin position="478"/>
        <end position="499"/>
    </location>
</feature>
<feature type="transmembrane region" description="Helical" evidence="6">
    <location>
        <begin position="362"/>
        <end position="381"/>
    </location>
</feature>
<comment type="caution">
    <text evidence="8">The sequence shown here is derived from an EMBL/GenBank/DDBJ whole genome shotgun (WGS) entry which is preliminary data.</text>
</comment>
<evidence type="ECO:0000313" key="9">
    <source>
        <dbReference type="Proteomes" id="UP000005388"/>
    </source>
</evidence>
<dbReference type="SUPFAM" id="SSF55729">
    <property type="entry name" value="Acyl-CoA N-acyltransferases (Nat)"/>
    <property type="match status" value="1"/>
</dbReference>
<keyword evidence="4 6" id="KW-1133">Transmembrane helix</keyword>
<dbReference type="STRING" id="764291.STRUR_0065"/>
<dbReference type="PANTHER" id="PTHR34697">
    <property type="entry name" value="PHOSPHATIDYLGLYCEROL LYSYLTRANSFERASE"/>
    <property type="match status" value="1"/>
</dbReference>
<feature type="transmembrane region" description="Helical" evidence="6">
    <location>
        <begin position="202"/>
        <end position="224"/>
    </location>
</feature>
<evidence type="ECO:0000256" key="6">
    <source>
        <dbReference type="SAM" id="Phobius"/>
    </source>
</evidence>
<dbReference type="GO" id="GO:0006629">
    <property type="term" value="P:lipid metabolic process"/>
    <property type="evidence" value="ECO:0007669"/>
    <property type="project" value="UniProtKB-KW"/>
</dbReference>
<evidence type="ECO:0000256" key="1">
    <source>
        <dbReference type="ARBA" id="ARBA00004651"/>
    </source>
</evidence>
<dbReference type="GO" id="GO:0055091">
    <property type="term" value="P:phospholipid homeostasis"/>
    <property type="evidence" value="ECO:0007669"/>
    <property type="project" value="TreeGrafter"/>
</dbReference>
<name>G5KGP3_9STRE</name>
<evidence type="ECO:0000256" key="2">
    <source>
        <dbReference type="ARBA" id="ARBA00022475"/>
    </source>
</evidence>
<feature type="transmembrane region" description="Helical" evidence="6">
    <location>
        <begin position="162"/>
        <end position="182"/>
    </location>
</feature>
<protein>
    <submittedName>
        <fullName evidence="8">Membrane protein</fullName>
    </submittedName>
</protein>
<feature type="domain" description="Phosphatidylglycerol lysyltransferase C-terminal" evidence="7">
    <location>
        <begin position="526"/>
        <end position="821"/>
    </location>
</feature>
<feature type="transmembrane region" description="Helical" evidence="6">
    <location>
        <begin position="412"/>
        <end position="427"/>
    </location>
</feature>
<evidence type="ECO:0000256" key="5">
    <source>
        <dbReference type="ARBA" id="ARBA00023136"/>
    </source>
</evidence>
<dbReference type="Proteomes" id="UP000005388">
    <property type="component" value="Unassembled WGS sequence"/>
</dbReference>
<feature type="transmembrane region" description="Helical" evidence="6">
    <location>
        <begin position="230"/>
        <end position="249"/>
    </location>
</feature>
<dbReference type="AlphaFoldDB" id="G5KGP3"/>
<keyword evidence="9" id="KW-1185">Reference proteome</keyword>
<comment type="subcellular location">
    <subcellularLocation>
        <location evidence="1">Cell membrane</location>
        <topology evidence="1">Multi-pass membrane protein</topology>
    </subcellularLocation>
</comment>